<protein>
    <submittedName>
        <fullName evidence="1">Uncharacterized protein</fullName>
    </submittedName>
</protein>
<sequence>QDPPLGDFYELAEALQGWWGRCCGSARARYLQGQRPGPGTRECFCYMDHRFEAPKAPNLPPDSPQSPLVLSVAAWRKRPTPPEHSHLSGSCRE</sequence>
<keyword evidence="2" id="KW-1185">Reference proteome</keyword>
<proteinExistence type="predicted"/>
<organism evidence="1 2">
    <name type="scientific">Ficedula albicollis</name>
    <name type="common">Collared flycatcher</name>
    <name type="synonym">Muscicapa albicollis</name>
    <dbReference type="NCBI Taxonomy" id="59894"/>
    <lineage>
        <taxon>Eukaryota</taxon>
        <taxon>Metazoa</taxon>
        <taxon>Chordata</taxon>
        <taxon>Craniata</taxon>
        <taxon>Vertebrata</taxon>
        <taxon>Euteleostomi</taxon>
        <taxon>Archelosauria</taxon>
        <taxon>Archosauria</taxon>
        <taxon>Dinosauria</taxon>
        <taxon>Saurischia</taxon>
        <taxon>Theropoda</taxon>
        <taxon>Coelurosauria</taxon>
        <taxon>Aves</taxon>
        <taxon>Neognathae</taxon>
        <taxon>Neoaves</taxon>
        <taxon>Telluraves</taxon>
        <taxon>Australaves</taxon>
        <taxon>Passeriformes</taxon>
        <taxon>Muscicapidae</taxon>
        <taxon>Ficedula</taxon>
    </lineage>
</organism>
<accession>A0A803VB03</accession>
<dbReference type="Ensembl" id="ENSFALT00000043834.1">
    <property type="protein sequence ID" value="ENSFALP00000019909.1"/>
    <property type="gene ID" value="ENSFALG00000024688.1"/>
</dbReference>
<reference evidence="1" key="2">
    <citation type="submission" date="2025-09" db="UniProtKB">
        <authorList>
            <consortium name="Ensembl"/>
        </authorList>
    </citation>
    <scope>IDENTIFICATION</scope>
</reference>
<dbReference type="AlphaFoldDB" id="A0A803VB03"/>
<name>A0A803VB03_FICAL</name>
<evidence type="ECO:0000313" key="1">
    <source>
        <dbReference type="Ensembl" id="ENSFALP00000019909.1"/>
    </source>
</evidence>
<evidence type="ECO:0000313" key="2">
    <source>
        <dbReference type="Proteomes" id="UP000016665"/>
    </source>
</evidence>
<reference evidence="1" key="1">
    <citation type="submission" date="2025-08" db="UniProtKB">
        <authorList>
            <consortium name="Ensembl"/>
        </authorList>
    </citation>
    <scope>IDENTIFICATION</scope>
</reference>
<dbReference type="Proteomes" id="UP000016665">
    <property type="component" value="Unplaced"/>
</dbReference>